<feature type="region of interest" description="Disordered" evidence="1">
    <location>
        <begin position="1"/>
        <end position="41"/>
    </location>
</feature>
<reference evidence="3" key="1">
    <citation type="journal article" date="2019" name="Int. J. Syst. Evol. Microbiol.">
        <title>The Global Catalogue of Microorganisms (GCM) 10K type strain sequencing project: providing services to taxonomists for standard genome sequencing and annotation.</title>
        <authorList>
            <consortium name="The Broad Institute Genomics Platform"/>
            <consortium name="The Broad Institute Genome Sequencing Center for Infectious Disease"/>
            <person name="Wu L."/>
            <person name="Ma J."/>
        </authorList>
    </citation>
    <scope>NUCLEOTIDE SEQUENCE [LARGE SCALE GENOMIC DNA]</scope>
    <source>
        <strain evidence="3">JCM 17326</strain>
    </source>
</reference>
<feature type="compositionally biased region" description="Basic and acidic residues" evidence="1">
    <location>
        <begin position="1"/>
        <end position="14"/>
    </location>
</feature>
<keyword evidence="3" id="KW-1185">Reference proteome</keyword>
<evidence type="ECO:0000313" key="2">
    <source>
        <dbReference type="EMBL" id="GAA3537089.1"/>
    </source>
</evidence>
<dbReference type="Proteomes" id="UP001500630">
    <property type="component" value="Unassembled WGS sequence"/>
</dbReference>
<protein>
    <submittedName>
        <fullName evidence="2">Uncharacterized protein</fullName>
    </submittedName>
</protein>
<feature type="compositionally biased region" description="Gly residues" evidence="1">
    <location>
        <begin position="30"/>
        <end position="41"/>
    </location>
</feature>
<name>A0ABP6VQ63_9ACTN</name>
<sequence>MGNKHEGEPKKDKPYVPPKPDPAKDDKKGGGGGSHGGGGKK</sequence>
<dbReference type="EMBL" id="BAABDQ010000003">
    <property type="protein sequence ID" value="GAA3537089.1"/>
    <property type="molecule type" value="Genomic_DNA"/>
</dbReference>
<proteinExistence type="predicted"/>
<gene>
    <name evidence="2" type="ORF">GCM10022419_016130</name>
</gene>
<evidence type="ECO:0000313" key="3">
    <source>
        <dbReference type="Proteomes" id="UP001500630"/>
    </source>
</evidence>
<dbReference type="RefSeq" id="WP_345559965.1">
    <property type="nucleotide sequence ID" value="NZ_BAABDQ010000003.1"/>
</dbReference>
<organism evidence="2 3">
    <name type="scientific">Nonomuraea rosea</name>
    <dbReference type="NCBI Taxonomy" id="638574"/>
    <lineage>
        <taxon>Bacteria</taxon>
        <taxon>Bacillati</taxon>
        <taxon>Actinomycetota</taxon>
        <taxon>Actinomycetes</taxon>
        <taxon>Streptosporangiales</taxon>
        <taxon>Streptosporangiaceae</taxon>
        <taxon>Nonomuraea</taxon>
    </lineage>
</organism>
<accession>A0ABP6VQ63</accession>
<comment type="caution">
    <text evidence="2">The sequence shown here is derived from an EMBL/GenBank/DDBJ whole genome shotgun (WGS) entry which is preliminary data.</text>
</comment>
<evidence type="ECO:0000256" key="1">
    <source>
        <dbReference type="SAM" id="MobiDB-lite"/>
    </source>
</evidence>